<accession>A0A8S5SWF7</accession>
<protein>
    <submittedName>
        <fullName evidence="1">Uncharacterized protein</fullName>
    </submittedName>
</protein>
<sequence length="71" mass="7882">MAKAKKYKVMAGEQFIGHYHAKSPLAAVKKAITANYRYRKDLLEDPSTIFSAQKGSMNAVYKFVASGQAVR</sequence>
<organism evidence="1">
    <name type="scientific">Siphoviridae sp. ctZHD14</name>
    <dbReference type="NCBI Taxonomy" id="2827891"/>
    <lineage>
        <taxon>Viruses</taxon>
        <taxon>Duplodnaviria</taxon>
        <taxon>Heunggongvirae</taxon>
        <taxon>Uroviricota</taxon>
        <taxon>Caudoviricetes</taxon>
    </lineage>
</organism>
<name>A0A8S5SWF7_9CAUD</name>
<dbReference type="EMBL" id="BK032687">
    <property type="protein sequence ID" value="DAF55337.1"/>
    <property type="molecule type" value="Genomic_DNA"/>
</dbReference>
<proteinExistence type="predicted"/>
<reference evidence="1" key="1">
    <citation type="journal article" date="2021" name="Proc. Natl. Acad. Sci. U.S.A.">
        <title>A Catalog of Tens of Thousands of Viruses from Human Metagenomes Reveals Hidden Associations with Chronic Diseases.</title>
        <authorList>
            <person name="Tisza M.J."/>
            <person name="Buck C.B."/>
        </authorList>
    </citation>
    <scope>NUCLEOTIDE SEQUENCE</scope>
    <source>
        <strain evidence="1">CtZHD14</strain>
    </source>
</reference>
<evidence type="ECO:0000313" key="1">
    <source>
        <dbReference type="EMBL" id="DAF55337.1"/>
    </source>
</evidence>